<evidence type="ECO:0000313" key="2">
    <source>
        <dbReference type="Proteomes" id="UP000288758"/>
    </source>
</evidence>
<evidence type="ECO:0000313" key="1">
    <source>
        <dbReference type="EMBL" id="QAT87686.1"/>
    </source>
</evidence>
<protein>
    <submittedName>
        <fullName evidence="1">Uncharacterized protein</fullName>
    </submittedName>
</protein>
<dbReference type="Pfam" id="PF19378">
    <property type="entry name" value="DUF5953"/>
    <property type="match status" value="1"/>
</dbReference>
<organism evidence="1 2">
    <name type="scientific">Corallococcus coralloides</name>
    <name type="common">Myxococcus coralloides</name>
    <dbReference type="NCBI Taxonomy" id="184914"/>
    <lineage>
        <taxon>Bacteria</taxon>
        <taxon>Pseudomonadati</taxon>
        <taxon>Myxococcota</taxon>
        <taxon>Myxococcia</taxon>
        <taxon>Myxococcales</taxon>
        <taxon>Cystobacterineae</taxon>
        <taxon>Myxococcaceae</taxon>
        <taxon>Corallococcus</taxon>
    </lineage>
</organism>
<dbReference type="InterPro" id="IPR045997">
    <property type="entry name" value="DUF5953"/>
</dbReference>
<dbReference type="Proteomes" id="UP000288758">
    <property type="component" value="Chromosome"/>
</dbReference>
<reference evidence="1 2" key="1">
    <citation type="submission" date="2018-12" db="EMBL/GenBank/DDBJ databases">
        <title>Complete Genome Sequence of the Corallopyronin A producing Myxobacterium Corallococcus coralloides B035.</title>
        <authorList>
            <person name="Bouhired S.M."/>
            <person name="Rupp O."/>
            <person name="Blom J."/>
            <person name="Schaeberle T.F."/>
            <person name="Kehraus S."/>
            <person name="Schiefer A."/>
            <person name="Pfarr K."/>
            <person name="Goesmann A."/>
            <person name="Hoerauf A."/>
            <person name="Koenig G.M."/>
        </authorList>
    </citation>
    <scope>NUCLEOTIDE SEQUENCE [LARGE SCALE GENOMIC DNA]</scope>
    <source>
        <strain evidence="1 2">B035</strain>
    </source>
</reference>
<name>A0A410S0T8_CORCK</name>
<dbReference type="EMBL" id="CP034669">
    <property type="protein sequence ID" value="QAT87686.1"/>
    <property type="molecule type" value="Genomic_DNA"/>
</dbReference>
<gene>
    <name evidence="1" type="ORF">EJ065_6157</name>
</gene>
<sequence>MLEMPEHLRSPAYDNPEHIEALRRAYERFPAIGGRDSR</sequence>
<proteinExistence type="predicted"/>
<dbReference type="RefSeq" id="WP_240673030.1">
    <property type="nucleotide sequence ID" value="NZ_CP034669.1"/>
</dbReference>
<dbReference type="AlphaFoldDB" id="A0A410S0T8"/>
<accession>A0A410S0T8</accession>